<dbReference type="PANTHER" id="PTHR12128:SF21">
    <property type="entry name" value="N-ACETYLNEURAMINATE LYASE"/>
    <property type="match status" value="1"/>
</dbReference>
<dbReference type="Pfam" id="PF00701">
    <property type="entry name" value="DHDPS"/>
    <property type="match status" value="1"/>
</dbReference>
<dbReference type="SUPFAM" id="SSF51569">
    <property type="entry name" value="Aldolase"/>
    <property type="match status" value="1"/>
</dbReference>
<dbReference type="SMART" id="SM01130">
    <property type="entry name" value="DHDPS"/>
    <property type="match status" value="1"/>
</dbReference>
<comment type="subcellular location">
    <subcellularLocation>
        <location evidence="1">Cytoplasm</location>
    </subcellularLocation>
</comment>
<comment type="subunit">
    <text evidence="4">Homotetramer.</text>
</comment>
<comment type="pathway">
    <text evidence="2">Amino-sugar metabolism; N-acetylneuraminate degradation.</text>
</comment>
<evidence type="ECO:0000256" key="8">
    <source>
        <dbReference type="ARBA" id="ARBA00023270"/>
    </source>
</evidence>
<evidence type="ECO:0000256" key="7">
    <source>
        <dbReference type="ARBA" id="ARBA00023239"/>
    </source>
</evidence>
<dbReference type="Proteomes" id="UP000287033">
    <property type="component" value="Unassembled WGS sequence"/>
</dbReference>
<comment type="similarity">
    <text evidence="3">Belongs to the DapA family. NanA subfamily.</text>
</comment>
<dbReference type="GO" id="GO:0005737">
    <property type="term" value="C:cytoplasm"/>
    <property type="evidence" value="ECO:0007669"/>
    <property type="project" value="UniProtKB-SubCell"/>
</dbReference>
<evidence type="ECO:0000256" key="5">
    <source>
        <dbReference type="ARBA" id="ARBA00012911"/>
    </source>
</evidence>
<evidence type="ECO:0000256" key="4">
    <source>
        <dbReference type="ARBA" id="ARBA00011881"/>
    </source>
</evidence>
<dbReference type="InterPro" id="IPR002220">
    <property type="entry name" value="DapA-like"/>
</dbReference>
<evidence type="ECO:0000256" key="1">
    <source>
        <dbReference type="ARBA" id="ARBA00004496"/>
    </source>
</evidence>
<comment type="caution">
    <text evidence="11">The sequence shown here is derived from an EMBL/GenBank/DDBJ whole genome shotgun (WGS) entry which is preliminary data.</text>
</comment>
<evidence type="ECO:0000256" key="2">
    <source>
        <dbReference type="ARBA" id="ARBA00004878"/>
    </source>
</evidence>
<keyword evidence="8" id="KW-0704">Schiff base</keyword>
<organism evidence="11 12">
    <name type="scientific">Chiloscyllium punctatum</name>
    <name type="common">Brownbanded bambooshark</name>
    <name type="synonym">Hemiscyllium punctatum</name>
    <dbReference type="NCBI Taxonomy" id="137246"/>
    <lineage>
        <taxon>Eukaryota</taxon>
        <taxon>Metazoa</taxon>
        <taxon>Chordata</taxon>
        <taxon>Craniata</taxon>
        <taxon>Vertebrata</taxon>
        <taxon>Chondrichthyes</taxon>
        <taxon>Elasmobranchii</taxon>
        <taxon>Galeomorphii</taxon>
        <taxon>Galeoidea</taxon>
        <taxon>Orectolobiformes</taxon>
        <taxon>Hemiscylliidae</taxon>
        <taxon>Chiloscyllium</taxon>
    </lineage>
</organism>
<name>A0A401SHE7_CHIPU</name>
<dbReference type="InterPro" id="IPR013785">
    <property type="entry name" value="Aldolase_TIM"/>
</dbReference>
<dbReference type="OrthoDB" id="191315at2759"/>
<evidence type="ECO:0000313" key="11">
    <source>
        <dbReference type="EMBL" id="GCC29773.1"/>
    </source>
</evidence>
<dbReference type="EC" id="4.1.3.3" evidence="5"/>
<sequence length="412" mass="45710">MSRCAQPSGRYSPTQLRFPRFRQNQNYKTQSTLCWPCTHLLPPSLRPPCSISGHRTRENPKGQRRKCRMKLKMKMQKIGARIGPKKGCDCPKLLLAVLSPLSHNVKMAIPMNKLCGLVAATFTPMTQENEINISVIGQYVDYLVKVQGIKNIFVNGTTAEGISLTVEERKLLAEEWIKQGKDKLNHVIIHVGSLSIEESKQLAIHAAKCNASGIAVISPFFFKPQSIEALTECLQEVASAAPSIPFYYYHIPEFTGVSLNVVELLDGIEKRIPTFQGVKFTSSDLLDFGQCVHKFKDRFTLLYGKDELLLSAIVLGASGAVGSTYNYMGSLCNKMLTYAERGDYDSAREHQAVIQEFIGSMSRLGFGVAENKATMTLVSGIPLGPPRLPLLKCNEEKQAKILATLKTLRILT</sequence>
<keyword evidence="6" id="KW-0963">Cytoplasm</keyword>
<evidence type="ECO:0000256" key="10">
    <source>
        <dbReference type="ARBA" id="ARBA00044906"/>
    </source>
</evidence>
<keyword evidence="7" id="KW-0456">Lyase</keyword>
<dbReference type="OMA" id="LYEYNQC"/>
<dbReference type="PRINTS" id="PR00146">
    <property type="entry name" value="DHPICSNTHASE"/>
</dbReference>
<dbReference type="Gene3D" id="3.20.20.70">
    <property type="entry name" value="Aldolase class I"/>
    <property type="match status" value="1"/>
</dbReference>
<dbReference type="PANTHER" id="PTHR12128">
    <property type="entry name" value="DIHYDRODIPICOLINATE SYNTHASE"/>
    <property type="match status" value="1"/>
</dbReference>
<comment type="catalytic activity">
    <reaction evidence="10">
        <text>aceneuramate = aldehydo-N-acetyl-D-mannosamine + pyruvate</text>
        <dbReference type="Rhea" id="RHEA:23296"/>
        <dbReference type="ChEBI" id="CHEBI:15361"/>
        <dbReference type="ChEBI" id="CHEBI:17122"/>
        <dbReference type="ChEBI" id="CHEBI:173083"/>
        <dbReference type="EC" id="4.1.3.3"/>
    </reaction>
</comment>
<keyword evidence="12" id="KW-1185">Reference proteome</keyword>
<protein>
    <recommendedName>
        <fullName evidence="5">N-acetylneuraminate lyase</fullName>
        <ecNumber evidence="5">4.1.3.3</ecNumber>
    </recommendedName>
</protein>
<evidence type="ECO:0000256" key="9">
    <source>
        <dbReference type="ARBA" id="ARBA00023277"/>
    </source>
</evidence>
<evidence type="ECO:0000256" key="3">
    <source>
        <dbReference type="ARBA" id="ARBA00006324"/>
    </source>
</evidence>
<dbReference type="AlphaFoldDB" id="A0A401SHE7"/>
<dbReference type="GO" id="GO:0008747">
    <property type="term" value="F:N-acetylneuraminate lyase activity"/>
    <property type="evidence" value="ECO:0007669"/>
    <property type="project" value="UniProtKB-EC"/>
</dbReference>
<keyword evidence="9" id="KW-0119">Carbohydrate metabolism</keyword>
<reference evidence="11 12" key="1">
    <citation type="journal article" date="2018" name="Nat. Ecol. Evol.">
        <title>Shark genomes provide insights into elasmobranch evolution and the origin of vertebrates.</title>
        <authorList>
            <person name="Hara Y"/>
            <person name="Yamaguchi K"/>
            <person name="Onimaru K"/>
            <person name="Kadota M"/>
            <person name="Koyanagi M"/>
            <person name="Keeley SD"/>
            <person name="Tatsumi K"/>
            <person name="Tanaka K"/>
            <person name="Motone F"/>
            <person name="Kageyama Y"/>
            <person name="Nozu R"/>
            <person name="Adachi N"/>
            <person name="Nishimura O"/>
            <person name="Nakagawa R"/>
            <person name="Tanegashima C"/>
            <person name="Kiyatake I"/>
            <person name="Matsumoto R"/>
            <person name="Murakumo K"/>
            <person name="Nishida K"/>
            <person name="Terakita A"/>
            <person name="Kuratani S"/>
            <person name="Sato K"/>
            <person name="Hyodo S Kuraku.S."/>
        </authorList>
    </citation>
    <scope>NUCLEOTIDE SEQUENCE [LARGE SCALE GENOMIC DNA]</scope>
</reference>
<evidence type="ECO:0000313" key="12">
    <source>
        <dbReference type="Proteomes" id="UP000287033"/>
    </source>
</evidence>
<accession>A0A401SHE7</accession>
<gene>
    <name evidence="11" type="ORF">chiPu_0008215</name>
</gene>
<evidence type="ECO:0000256" key="6">
    <source>
        <dbReference type="ARBA" id="ARBA00022490"/>
    </source>
</evidence>
<proteinExistence type="inferred from homology"/>
<dbReference type="STRING" id="137246.A0A401SHE7"/>
<dbReference type="EMBL" id="BEZZ01000266">
    <property type="protein sequence ID" value="GCC29773.1"/>
    <property type="molecule type" value="Genomic_DNA"/>
</dbReference>